<name>A0A858BE46_9PAST</name>
<dbReference type="EMBL" id="MLAB01000033">
    <property type="protein sequence ID" value="OOF71706.1"/>
    <property type="molecule type" value="Genomic_DNA"/>
</dbReference>
<organism evidence="1 2">
    <name type="scientific">Rodentibacter caecimuris</name>
    <dbReference type="NCBI Taxonomy" id="1796644"/>
    <lineage>
        <taxon>Bacteria</taxon>
        <taxon>Pseudomonadati</taxon>
        <taxon>Pseudomonadota</taxon>
        <taxon>Gammaproteobacteria</taxon>
        <taxon>Pasteurellales</taxon>
        <taxon>Pasteurellaceae</taxon>
        <taxon>Rodentibacter</taxon>
    </lineage>
</organism>
<keyword evidence="2" id="KW-1185">Reference proteome</keyword>
<accession>A0A858BE46</accession>
<comment type="caution">
    <text evidence="1">The sequence shown here is derived from an EMBL/GenBank/DDBJ whole genome shotgun (WGS) entry which is preliminary data.</text>
</comment>
<dbReference type="AlphaFoldDB" id="A0A858BE46"/>
<dbReference type="GeneID" id="85657403"/>
<dbReference type="RefSeq" id="WP_059366188.1">
    <property type="nucleotide sequence ID" value="NZ_BBXJ01000001.1"/>
</dbReference>
<protein>
    <submittedName>
        <fullName evidence="1">Uncharacterized protein</fullName>
    </submittedName>
</protein>
<dbReference type="Proteomes" id="UP000188998">
    <property type="component" value="Unassembled WGS sequence"/>
</dbReference>
<evidence type="ECO:0000313" key="1">
    <source>
        <dbReference type="EMBL" id="OOF71706.1"/>
    </source>
</evidence>
<evidence type="ECO:0000313" key="2">
    <source>
        <dbReference type="Proteomes" id="UP000188998"/>
    </source>
</evidence>
<gene>
    <name evidence="1" type="ORF">BKG90_07435</name>
</gene>
<dbReference type="OrthoDB" id="5682399at2"/>
<proteinExistence type="predicted"/>
<sequence length="69" mass="8228">MKINKTRNYDIQSHPQGLGYIAVEYINGKKVWISQNHCDKSLCETEIEKRKQRLAELNLLNQTKNRRRN</sequence>
<reference evidence="1 2" key="1">
    <citation type="submission" date="2016-10" db="EMBL/GenBank/DDBJ databases">
        <title>Rodentibacter gen. nov. and new species.</title>
        <authorList>
            <person name="Christensen H."/>
        </authorList>
    </citation>
    <scope>NUCLEOTIDE SEQUENCE [LARGE SCALE GENOMIC DNA]</scope>
    <source>
        <strain evidence="1 2">199137021</strain>
    </source>
</reference>